<gene>
    <name evidence="2" type="ORF">GCM10009751_38410</name>
</gene>
<dbReference type="EMBL" id="BAAANL010000010">
    <property type="protein sequence ID" value="GAA1875060.1"/>
    <property type="molecule type" value="Genomic_DNA"/>
</dbReference>
<dbReference type="InterPro" id="IPR001387">
    <property type="entry name" value="Cro/C1-type_HTH"/>
</dbReference>
<reference evidence="2 3" key="1">
    <citation type="journal article" date="2019" name="Int. J. Syst. Evol. Microbiol.">
        <title>The Global Catalogue of Microorganisms (GCM) 10K type strain sequencing project: providing services to taxonomists for standard genome sequencing and annotation.</title>
        <authorList>
            <consortium name="The Broad Institute Genomics Platform"/>
            <consortium name="The Broad Institute Genome Sequencing Center for Infectious Disease"/>
            <person name="Wu L."/>
            <person name="Ma J."/>
        </authorList>
    </citation>
    <scope>NUCLEOTIDE SEQUENCE [LARGE SCALE GENOMIC DNA]</scope>
    <source>
        <strain evidence="2 3">JCM 14326</strain>
    </source>
</reference>
<comment type="caution">
    <text evidence="2">The sequence shown here is derived from an EMBL/GenBank/DDBJ whole genome shotgun (WGS) entry which is preliminary data.</text>
</comment>
<dbReference type="SMART" id="SM00530">
    <property type="entry name" value="HTH_XRE"/>
    <property type="match status" value="1"/>
</dbReference>
<dbReference type="Gene3D" id="1.10.260.40">
    <property type="entry name" value="lambda repressor-like DNA-binding domains"/>
    <property type="match status" value="1"/>
</dbReference>
<feature type="domain" description="HTH cro/C1-type" evidence="1">
    <location>
        <begin position="7"/>
        <end position="61"/>
    </location>
</feature>
<dbReference type="PROSITE" id="PS50943">
    <property type="entry name" value="HTH_CROC1"/>
    <property type="match status" value="1"/>
</dbReference>
<evidence type="ECO:0000313" key="2">
    <source>
        <dbReference type="EMBL" id="GAA1875060.1"/>
    </source>
</evidence>
<dbReference type="SUPFAM" id="SSF47413">
    <property type="entry name" value="lambda repressor-like DNA-binding domains"/>
    <property type="match status" value="1"/>
</dbReference>
<organism evidence="2 3">
    <name type="scientific">Myceligenerans crystallogenes</name>
    <dbReference type="NCBI Taxonomy" id="316335"/>
    <lineage>
        <taxon>Bacteria</taxon>
        <taxon>Bacillati</taxon>
        <taxon>Actinomycetota</taxon>
        <taxon>Actinomycetes</taxon>
        <taxon>Micrococcales</taxon>
        <taxon>Promicromonosporaceae</taxon>
        <taxon>Myceligenerans</taxon>
    </lineage>
</organism>
<evidence type="ECO:0000259" key="1">
    <source>
        <dbReference type="PROSITE" id="PS50943"/>
    </source>
</evidence>
<dbReference type="Proteomes" id="UP001501094">
    <property type="component" value="Unassembled WGS sequence"/>
</dbReference>
<name>A0ABN2NLY7_9MICO</name>
<dbReference type="RefSeq" id="WP_344106173.1">
    <property type="nucleotide sequence ID" value="NZ_BAAANL010000010.1"/>
</dbReference>
<dbReference type="InterPro" id="IPR010982">
    <property type="entry name" value="Lambda_DNA-bd_dom_sf"/>
</dbReference>
<evidence type="ECO:0000313" key="3">
    <source>
        <dbReference type="Proteomes" id="UP001501094"/>
    </source>
</evidence>
<dbReference type="Pfam" id="PF13560">
    <property type="entry name" value="HTH_31"/>
    <property type="match status" value="1"/>
</dbReference>
<keyword evidence="3" id="KW-1185">Reference proteome</keyword>
<proteinExistence type="predicted"/>
<dbReference type="CDD" id="cd00093">
    <property type="entry name" value="HTH_XRE"/>
    <property type="match status" value="1"/>
</dbReference>
<protein>
    <recommendedName>
        <fullName evidence="1">HTH cro/C1-type domain-containing protein</fullName>
    </recommendedName>
</protein>
<accession>A0ABN2NLY7</accession>
<sequence length="253" mass="28608">MDIGKQFQRARIAAQLSARDVAALADVATSTVTRFENGEREPSFGIAVRMLRAVDLDANLQRISRASAIGTARWLIDPQFGVRPDDADEWLDRWTRLGLLDSNQKPTDLRKLLYRAARSARLVARPWRTDFVLAEGWENLQDKLTENGIEWARTGDAAANRIVDWADETWPVFYVDDIYASRRAIGIAPRGPDERGPLMSLVQFDGYSEIGRWMDSDGTWYADAWQVVMDCLGGVQRMPEQADMIIDTLVETT</sequence>